<dbReference type="RefSeq" id="WP_231315090.1">
    <property type="nucleotide sequence ID" value="NZ_JAJODE010000039.1"/>
</dbReference>
<dbReference type="EMBL" id="JAJODE010000039">
    <property type="protein sequence ID" value="MCD4839742.1"/>
    <property type="molecule type" value="Genomic_DNA"/>
</dbReference>
<organism evidence="1 2">
    <name type="scientific">Neobacillus sedimentimangrovi</name>
    <dbReference type="NCBI Taxonomy" id="2699460"/>
    <lineage>
        <taxon>Bacteria</taxon>
        <taxon>Bacillati</taxon>
        <taxon>Bacillota</taxon>
        <taxon>Bacilli</taxon>
        <taxon>Bacillales</taxon>
        <taxon>Bacillaceae</taxon>
        <taxon>Neobacillus</taxon>
    </lineage>
</organism>
<proteinExistence type="predicted"/>
<name>A0ABS8QKY2_9BACI</name>
<evidence type="ECO:0000313" key="2">
    <source>
        <dbReference type="Proteomes" id="UP001162836"/>
    </source>
</evidence>
<dbReference type="Proteomes" id="UP001162836">
    <property type="component" value="Unassembled WGS sequence"/>
</dbReference>
<keyword evidence="2" id="KW-1185">Reference proteome</keyword>
<accession>A0ABS8QKY2</accession>
<reference evidence="1 2" key="1">
    <citation type="journal article" date="2023" name="Antonie Van Leeuwenhoek">
        <title>Unveiling the genomic potential of a novel thermostable glycoside hydrolases producing Neobacillus sedimentimangrovi UE25.</title>
        <authorList>
            <person name="Ejaz U."/>
            <person name="Saleem F."/>
            <person name="Rashid R."/>
            <person name="Hasan K.A."/>
            <person name="Syed M.N."/>
            <person name="Sohail M."/>
        </authorList>
    </citation>
    <scope>NUCLEOTIDE SEQUENCE [LARGE SCALE GENOMIC DNA]</scope>
    <source>
        <strain evidence="1 2">UE25</strain>
    </source>
</reference>
<comment type="caution">
    <text evidence="1">The sequence shown here is derived from an EMBL/GenBank/DDBJ whole genome shotgun (WGS) entry which is preliminary data.</text>
</comment>
<protein>
    <submittedName>
        <fullName evidence="1">Uncharacterized protein</fullName>
    </submittedName>
</protein>
<evidence type="ECO:0000313" key="1">
    <source>
        <dbReference type="EMBL" id="MCD4839742.1"/>
    </source>
</evidence>
<gene>
    <name evidence="1" type="ORF">LRS37_12870</name>
</gene>
<sequence length="84" mass="9838">MARKKLTCKQELLLKREEMQKLLPELYTALWKLQGVDLEDLHNKEVEEKTVNAWGLLSQYHNLSKSIQLLEIKIELGEGDQPSY</sequence>